<dbReference type="PROSITE" id="PS01108">
    <property type="entry name" value="RIBOSOMAL_L24"/>
    <property type="match status" value="1"/>
</dbReference>
<dbReference type="Proteomes" id="UP000053477">
    <property type="component" value="Unassembled WGS sequence"/>
</dbReference>
<dbReference type="EMBL" id="KQ087141">
    <property type="protein sequence ID" value="KLO03719.1"/>
    <property type="molecule type" value="Genomic_DNA"/>
</dbReference>
<feature type="non-terminal residue" evidence="3">
    <location>
        <position position="212"/>
    </location>
</feature>
<evidence type="ECO:0000256" key="1">
    <source>
        <dbReference type="SAM" id="MobiDB-lite"/>
    </source>
</evidence>
<sequence>LDKAQHLGSSSQNSASKFSLSHTTRITGREASDRLSLDASTNLLEGNSVRVRRGESEGALGRVLSISAIDTVTVQLTSHTTHPADNIVLELRRSDVERVFDLGEKVRVVSGEFVGFDGVVASTDVGAVHIVDIATGKEVETSPSSLISSYDKYTTDAPEALHYGDPVKIARGKYAGKTGRVRCTEGNYVRVVEDESLIEVGSLRRIAERHAN</sequence>
<dbReference type="SMART" id="SM00739">
    <property type="entry name" value="KOW"/>
    <property type="match status" value="3"/>
</dbReference>
<dbReference type="GO" id="GO:0003735">
    <property type="term" value="F:structural constituent of ribosome"/>
    <property type="evidence" value="ECO:0007669"/>
    <property type="project" value="InterPro"/>
</dbReference>
<dbReference type="STRING" id="27342.A0A0H2QWN9"/>
<feature type="compositionally biased region" description="Polar residues" evidence="1">
    <location>
        <begin position="7"/>
        <end position="22"/>
    </location>
</feature>
<dbReference type="OrthoDB" id="2683074at2759"/>
<feature type="domain" description="KOW" evidence="2">
    <location>
        <begin position="99"/>
        <end position="126"/>
    </location>
</feature>
<feature type="non-terminal residue" evidence="3">
    <location>
        <position position="1"/>
    </location>
</feature>
<dbReference type="InParanoid" id="A0A0H2QWN9"/>
<reference evidence="3 4" key="1">
    <citation type="submission" date="2015-04" db="EMBL/GenBank/DDBJ databases">
        <title>Complete genome sequence of Schizopora paradoxa KUC8140, a cosmopolitan wood degrader in East Asia.</title>
        <authorList>
            <consortium name="DOE Joint Genome Institute"/>
            <person name="Min B."/>
            <person name="Park H."/>
            <person name="Jang Y."/>
            <person name="Kim J.-J."/>
            <person name="Kim K.H."/>
            <person name="Pangilinan J."/>
            <person name="Lipzen A."/>
            <person name="Riley R."/>
            <person name="Grigoriev I.V."/>
            <person name="Spatafora J.W."/>
            <person name="Choi I.-G."/>
        </authorList>
    </citation>
    <scope>NUCLEOTIDE SEQUENCE [LARGE SCALE GENOMIC DNA]</scope>
    <source>
        <strain evidence="3 4">KUC8140</strain>
    </source>
</reference>
<feature type="region of interest" description="Disordered" evidence="1">
    <location>
        <begin position="1"/>
        <end position="22"/>
    </location>
</feature>
<organism evidence="3 4">
    <name type="scientific">Schizopora paradoxa</name>
    <dbReference type="NCBI Taxonomy" id="27342"/>
    <lineage>
        <taxon>Eukaryota</taxon>
        <taxon>Fungi</taxon>
        <taxon>Dikarya</taxon>
        <taxon>Basidiomycota</taxon>
        <taxon>Agaricomycotina</taxon>
        <taxon>Agaricomycetes</taxon>
        <taxon>Hymenochaetales</taxon>
        <taxon>Schizoporaceae</taxon>
        <taxon>Schizopora</taxon>
    </lineage>
</organism>
<feature type="domain" description="KOW" evidence="2">
    <location>
        <begin position="160"/>
        <end position="187"/>
    </location>
</feature>
<gene>
    <name evidence="3" type="ORF">SCHPADRAFT_897599</name>
</gene>
<dbReference type="InterPro" id="IPR005824">
    <property type="entry name" value="KOW"/>
</dbReference>
<dbReference type="AlphaFoldDB" id="A0A0H2QWN9"/>
<feature type="domain" description="KOW" evidence="2">
    <location>
        <begin position="42"/>
        <end position="69"/>
    </location>
</feature>
<dbReference type="Gene3D" id="2.30.30.30">
    <property type="match status" value="1"/>
</dbReference>
<evidence type="ECO:0000259" key="2">
    <source>
        <dbReference type="SMART" id="SM00739"/>
    </source>
</evidence>
<name>A0A0H2QWN9_9AGAM</name>
<evidence type="ECO:0000313" key="3">
    <source>
        <dbReference type="EMBL" id="KLO03719.1"/>
    </source>
</evidence>
<proteinExistence type="predicted"/>
<dbReference type="SUPFAM" id="SSF50104">
    <property type="entry name" value="Translation proteins SH3-like domain"/>
    <property type="match status" value="2"/>
</dbReference>
<dbReference type="GO" id="GO:0006412">
    <property type="term" value="P:translation"/>
    <property type="evidence" value="ECO:0007669"/>
    <property type="project" value="InterPro"/>
</dbReference>
<keyword evidence="4" id="KW-1185">Reference proteome</keyword>
<dbReference type="InterPro" id="IPR008991">
    <property type="entry name" value="Translation_prot_SH3-like_sf"/>
</dbReference>
<protein>
    <recommendedName>
        <fullName evidence="2">KOW domain-containing protein</fullName>
    </recommendedName>
</protein>
<dbReference type="InterPro" id="IPR014722">
    <property type="entry name" value="Rib_uL2_dom2"/>
</dbReference>
<accession>A0A0H2QWN9</accession>
<dbReference type="GO" id="GO:0005840">
    <property type="term" value="C:ribosome"/>
    <property type="evidence" value="ECO:0007669"/>
    <property type="project" value="InterPro"/>
</dbReference>
<dbReference type="InterPro" id="IPR005825">
    <property type="entry name" value="Ribosomal_uL24_CS"/>
</dbReference>
<evidence type="ECO:0000313" key="4">
    <source>
        <dbReference type="Proteomes" id="UP000053477"/>
    </source>
</evidence>